<evidence type="ECO:0000313" key="3">
    <source>
        <dbReference type="EMBL" id="KAF8692782.1"/>
    </source>
</evidence>
<feature type="compositionally biased region" description="Low complexity" evidence="1">
    <location>
        <begin position="1"/>
        <end position="15"/>
    </location>
</feature>
<feature type="transmembrane region" description="Helical" evidence="2">
    <location>
        <begin position="68"/>
        <end position="87"/>
    </location>
</feature>
<keyword evidence="2" id="KW-1133">Transmembrane helix</keyword>
<gene>
    <name evidence="3" type="ORF">HU200_039402</name>
</gene>
<dbReference type="Proteomes" id="UP000636709">
    <property type="component" value="Unassembled WGS sequence"/>
</dbReference>
<feature type="region of interest" description="Disordered" evidence="1">
    <location>
        <begin position="1"/>
        <end position="22"/>
    </location>
</feature>
<feature type="transmembrane region" description="Helical" evidence="2">
    <location>
        <begin position="32"/>
        <end position="56"/>
    </location>
</feature>
<dbReference type="AlphaFoldDB" id="A0A835EL04"/>
<dbReference type="PANTHER" id="PTHR34965:SF1">
    <property type="entry name" value="OS07G0118300 PROTEIN"/>
    <property type="match status" value="1"/>
</dbReference>
<reference evidence="3" key="1">
    <citation type="submission" date="2020-07" db="EMBL/GenBank/DDBJ databases">
        <title>Genome sequence and genetic diversity analysis of an under-domesticated orphan crop, white fonio (Digitaria exilis).</title>
        <authorList>
            <person name="Bennetzen J.L."/>
            <person name="Chen S."/>
            <person name="Ma X."/>
            <person name="Wang X."/>
            <person name="Yssel A.E.J."/>
            <person name="Chaluvadi S.R."/>
            <person name="Johnson M."/>
            <person name="Gangashetty P."/>
            <person name="Hamidou F."/>
            <person name="Sanogo M.D."/>
            <person name="Zwaenepoel A."/>
            <person name="Wallace J."/>
            <person name="Van De Peer Y."/>
            <person name="Van Deynze A."/>
        </authorList>
    </citation>
    <scope>NUCLEOTIDE SEQUENCE</scope>
    <source>
        <tissue evidence="3">Leaves</tissue>
    </source>
</reference>
<accession>A0A835EL04</accession>
<name>A0A835EL04_9POAL</name>
<dbReference type="PANTHER" id="PTHR34965">
    <property type="entry name" value="OS07G0118300 PROTEIN"/>
    <property type="match status" value="1"/>
</dbReference>
<keyword evidence="4" id="KW-1185">Reference proteome</keyword>
<comment type="caution">
    <text evidence="3">The sequence shown here is derived from an EMBL/GenBank/DDBJ whole genome shotgun (WGS) entry which is preliminary data.</text>
</comment>
<evidence type="ECO:0000256" key="1">
    <source>
        <dbReference type="SAM" id="MobiDB-lite"/>
    </source>
</evidence>
<evidence type="ECO:0000313" key="4">
    <source>
        <dbReference type="Proteomes" id="UP000636709"/>
    </source>
</evidence>
<keyword evidence="2" id="KW-0812">Transmembrane</keyword>
<protein>
    <submittedName>
        <fullName evidence="3">Uncharacterized protein</fullName>
    </submittedName>
</protein>
<dbReference type="EMBL" id="JACEFO010001929">
    <property type="protein sequence ID" value="KAF8692782.1"/>
    <property type="molecule type" value="Genomic_DNA"/>
</dbReference>
<sequence>MATASSSAAAPGTSSSPPPLQARPTRAGADPLLVVCGCFSVVTAATALLCVAVNVLSATQAFRAGSDIFGGIFRCYAVVFALFVGILETEWGFIIKFWKIFEYWPARGMLQIFVAVLTKAYPTIERNDLILLQQIASYMLLACGAVYVISGILCIGVLKRSRQQKATSREQAVKDLKVSTWFIFLAVIEWNPETGHFCVLTHGLPSL</sequence>
<evidence type="ECO:0000256" key="2">
    <source>
        <dbReference type="SAM" id="Phobius"/>
    </source>
</evidence>
<proteinExistence type="predicted"/>
<organism evidence="3 4">
    <name type="scientific">Digitaria exilis</name>
    <dbReference type="NCBI Taxonomy" id="1010633"/>
    <lineage>
        <taxon>Eukaryota</taxon>
        <taxon>Viridiplantae</taxon>
        <taxon>Streptophyta</taxon>
        <taxon>Embryophyta</taxon>
        <taxon>Tracheophyta</taxon>
        <taxon>Spermatophyta</taxon>
        <taxon>Magnoliopsida</taxon>
        <taxon>Liliopsida</taxon>
        <taxon>Poales</taxon>
        <taxon>Poaceae</taxon>
        <taxon>PACMAD clade</taxon>
        <taxon>Panicoideae</taxon>
        <taxon>Panicodae</taxon>
        <taxon>Paniceae</taxon>
        <taxon>Anthephorinae</taxon>
        <taxon>Digitaria</taxon>
    </lineage>
</organism>
<dbReference type="OrthoDB" id="206313at2759"/>
<feature type="transmembrane region" description="Helical" evidence="2">
    <location>
        <begin position="135"/>
        <end position="158"/>
    </location>
</feature>
<keyword evidence="2" id="KW-0472">Membrane</keyword>